<gene>
    <name evidence="2" type="ORF">BEK98_24270</name>
</gene>
<feature type="domain" description="HTH luxR-type" evidence="1">
    <location>
        <begin position="255"/>
        <end position="320"/>
    </location>
</feature>
<reference evidence="2 3" key="1">
    <citation type="submission" date="2016-07" db="EMBL/GenBank/DDBJ databases">
        <title>Draft genome of Streptomyces diastatochromogenes.</title>
        <authorList>
            <person name="Podduturi R."/>
            <person name="Lukassen M.B."/>
            <person name="Clausen N."/>
            <person name="Nielsen J.L."/>
            <person name="Jorgensen N.O."/>
        </authorList>
    </citation>
    <scope>NUCLEOTIDE SEQUENCE [LARGE SCALE GENOMIC DNA]</scope>
    <source>
        <strain evidence="2 3">DSM 40608</strain>
    </source>
</reference>
<accession>A0A233SCE2</accession>
<proteinExistence type="predicted"/>
<dbReference type="GO" id="GO:0003677">
    <property type="term" value="F:DNA binding"/>
    <property type="evidence" value="ECO:0007669"/>
    <property type="project" value="InterPro"/>
</dbReference>
<organism evidence="2 3">
    <name type="scientific">Streptomyces diastatochromogenes</name>
    <dbReference type="NCBI Taxonomy" id="42236"/>
    <lineage>
        <taxon>Bacteria</taxon>
        <taxon>Bacillati</taxon>
        <taxon>Actinomycetota</taxon>
        <taxon>Actinomycetes</taxon>
        <taxon>Kitasatosporales</taxon>
        <taxon>Streptomycetaceae</taxon>
        <taxon>Streptomyces</taxon>
    </lineage>
</organism>
<name>A0A233SCE2_STRDA</name>
<dbReference type="Pfam" id="PF00196">
    <property type="entry name" value="GerE"/>
    <property type="match status" value="1"/>
</dbReference>
<dbReference type="InterPro" id="IPR036388">
    <property type="entry name" value="WH-like_DNA-bd_sf"/>
</dbReference>
<dbReference type="EMBL" id="MCGQ01000020">
    <property type="protein sequence ID" value="OXY93313.1"/>
    <property type="molecule type" value="Genomic_DNA"/>
</dbReference>
<dbReference type="InterPro" id="IPR016032">
    <property type="entry name" value="Sig_transdc_resp-reg_C-effctor"/>
</dbReference>
<dbReference type="CDD" id="cd06170">
    <property type="entry name" value="LuxR_C_like"/>
    <property type="match status" value="1"/>
</dbReference>
<evidence type="ECO:0000313" key="2">
    <source>
        <dbReference type="EMBL" id="OXY93313.1"/>
    </source>
</evidence>
<comment type="caution">
    <text evidence="2">The sequence shown here is derived from an EMBL/GenBank/DDBJ whole genome shotgun (WGS) entry which is preliminary data.</text>
</comment>
<protein>
    <recommendedName>
        <fullName evidence="1">HTH luxR-type domain-containing protein</fullName>
    </recommendedName>
</protein>
<dbReference type="Proteomes" id="UP000215483">
    <property type="component" value="Unassembled WGS sequence"/>
</dbReference>
<dbReference type="PANTHER" id="PTHR34293">
    <property type="entry name" value="HTH-TYPE TRANSCRIPTIONAL REGULATOR TRMBL2"/>
    <property type="match status" value="1"/>
</dbReference>
<dbReference type="SMART" id="SM00421">
    <property type="entry name" value="HTH_LUXR"/>
    <property type="match status" value="1"/>
</dbReference>
<dbReference type="PROSITE" id="PS50043">
    <property type="entry name" value="HTH_LUXR_2"/>
    <property type="match status" value="1"/>
</dbReference>
<dbReference type="GO" id="GO:0006355">
    <property type="term" value="P:regulation of DNA-templated transcription"/>
    <property type="evidence" value="ECO:0007669"/>
    <property type="project" value="InterPro"/>
</dbReference>
<dbReference type="Gene3D" id="1.10.10.10">
    <property type="entry name" value="Winged helix-like DNA-binding domain superfamily/Winged helix DNA-binding domain"/>
    <property type="match status" value="1"/>
</dbReference>
<dbReference type="PANTHER" id="PTHR34293:SF1">
    <property type="entry name" value="HTH-TYPE TRANSCRIPTIONAL REGULATOR TRMBL2"/>
    <property type="match status" value="1"/>
</dbReference>
<dbReference type="InterPro" id="IPR000792">
    <property type="entry name" value="Tscrpt_reg_LuxR_C"/>
</dbReference>
<sequence length="327" mass="35919">MCRKADNESHTNVVRLCDRGLACYREALTNGPIDGDVPDCLIELGLMRPLAENPRIMTVVPPDIAANELTRPVERAILVQQQAVAAIREALSAADDVYREEQGTGSANIRLLHGADVISAALQKSADNCRTELLTAQPGGGRATALLSKALRRTLELAERGIRQRNLYQHAVRTHGPTLGYIEQATAVGVEVRTLNELFDRLIIFDRCIAFIPDPRHDLRTTALTIEHPAIVHYLATVFDHAWQRAEPLSITQEQTRPPLMTDETRRTVLRLMIEGHTDAAIAKRLGISPRTVSTHIGKASEALSSKSRAQLAYALAQSRLLEDAAG</sequence>
<dbReference type="AlphaFoldDB" id="A0A233SCE2"/>
<keyword evidence="3" id="KW-1185">Reference proteome</keyword>
<evidence type="ECO:0000313" key="3">
    <source>
        <dbReference type="Proteomes" id="UP000215483"/>
    </source>
</evidence>
<evidence type="ECO:0000259" key="1">
    <source>
        <dbReference type="PROSITE" id="PS50043"/>
    </source>
</evidence>
<dbReference type="SUPFAM" id="SSF46894">
    <property type="entry name" value="C-terminal effector domain of the bipartite response regulators"/>
    <property type="match status" value="1"/>
</dbReference>
<dbReference type="PRINTS" id="PR00038">
    <property type="entry name" value="HTHLUXR"/>
</dbReference>
<dbReference type="OrthoDB" id="4266042at2"/>
<dbReference type="InterPro" id="IPR051797">
    <property type="entry name" value="TrmB-like"/>
</dbReference>